<gene>
    <name evidence="4" type="ORF">T03_2646</name>
    <name evidence="1" type="ORF">T03_4252</name>
    <name evidence="2" type="ORF">T03_5023</name>
    <name evidence="3" type="ORF">T03_5669</name>
</gene>
<evidence type="ECO:0000313" key="3">
    <source>
        <dbReference type="EMBL" id="KRY27539.1"/>
    </source>
</evidence>
<evidence type="ECO:0000313" key="5">
    <source>
        <dbReference type="Proteomes" id="UP000054653"/>
    </source>
</evidence>
<dbReference type="Proteomes" id="UP000054653">
    <property type="component" value="Unassembled WGS sequence"/>
</dbReference>
<evidence type="ECO:0000313" key="2">
    <source>
        <dbReference type="EMBL" id="KRY26326.1"/>
    </source>
</evidence>
<sequence>MADSRSSSSFQLIHLPLISAGNGSSHSIPVSQRAWNSFFARMVYGATHPNGSKTLAARLTN</sequence>
<reference evidence="1 5" key="1">
    <citation type="submission" date="2015-01" db="EMBL/GenBank/DDBJ databases">
        <title>Evolution of Trichinella species and genotypes.</title>
        <authorList>
            <person name="Korhonen P.K."/>
            <person name="Edoardo P."/>
            <person name="Giuseppe L.R."/>
            <person name="Gasser R.B."/>
        </authorList>
    </citation>
    <scope>NUCLEOTIDE SEQUENCE [LARGE SCALE GENOMIC DNA]</scope>
    <source>
        <strain evidence="1">ISS120</strain>
    </source>
</reference>
<dbReference type="AlphaFoldDB" id="A0A0V1AJT6"/>
<dbReference type="EMBL" id="JYDI01002573">
    <property type="protein sequence ID" value="KRY25079.1"/>
    <property type="molecule type" value="Genomic_DNA"/>
</dbReference>
<organism evidence="1 5">
    <name type="scientific">Trichinella britovi</name>
    <name type="common">Parasitic roundworm</name>
    <dbReference type="NCBI Taxonomy" id="45882"/>
    <lineage>
        <taxon>Eukaryota</taxon>
        <taxon>Metazoa</taxon>
        <taxon>Ecdysozoa</taxon>
        <taxon>Nematoda</taxon>
        <taxon>Enoplea</taxon>
        <taxon>Dorylaimia</taxon>
        <taxon>Trichinellida</taxon>
        <taxon>Trichinellidae</taxon>
        <taxon>Trichinella</taxon>
    </lineage>
</organism>
<dbReference type="OrthoDB" id="10329088at2759"/>
<name>A0A0V1AJT6_TRIBR</name>
<comment type="caution">
    <text evidence="1">The sequence shown here is derived from an EMBL/GenBank/DDBJ whole genome shotgun (WGS) entry which is preliminary data.</text>
</comment>
<accession>A0A0V1AJT6</accession>
<dbReference type="EMBL" id="JYDI01001613">
    <property type="protein sequence ID" value="KRY27587.1"/>
    <property type="molecule type" value="Genomic_DNA"/>
</dbReference>
<evidence type="ECO:0000313" key="4">
    <source>
        <dbReference type="EMBL" id="KRY27587.1"/>
    </source>
</evidence>
<proteinExistence type="predicted"/>
<dbReference type="EMBL" id="JYDI01001861">
    <property type="protein sequence ID" value="KRY26326.1"/>
    <property type="molecule type" value="Genomic_DNA"/>
</dbReference>
<protein>
    <submittedName>
        <fullName evidence="1">Uncharacterized protein</fullName>
    </submittedName>
</protein>
<keyword evidence="5" id="KW-1185">Reference proteome</keyword>
<evidence type="ECO:0000313" key="1">
    <source>
        <dbReference type="EMBL" id="KRY25079.1"/>
    </source>
</evidence>
<dbReference type="EMBL" id="JYDI01001615">
    <property type="protein sequence ID" value="KRY27539.1"/>
    <property type="molecule type" value="Genomic_DNA"/>
</dbReference>